<reference evidence="1" key="1">
    <citation type="journal article" date="2023" name="Mol. Phylogenet. Evol.">
        <title>Genome-scale phylogeny and comparative genomics of the fungal order Sordariales.</title>
        <authorList>
            <person name="Hensen N."/>
            <person name="Bonometti L."/>
            <person name="Westerberg I."/>
            <person name="Brannstrom I.O."/>
            <person name="Guillou S."/>
            <person name="Cros-Aarteil S."/>
            <person name="Calhoun S."/>
            <person name="Haridas S."/>
            <person name="Kuo A."/>
            <person name="Mondo S."/>
            <person name="Pangilinan J."/>
            <person name="Riley R."/>
            <person name="LaButti K."/>
            <person name="Andreopoulos B."/>
            <person name="Lipzen A."/>
            <person name="Chen C."/>
            <person name="Yan M."/>
            <person name="Daum C."/>
            <person name="Ng V."/>
            <person name="Clum A."/>
            <person name="Steindorff A."/>
            <person name="Ohm R.A."/>
            <person name="Martin F."/>
            <person name="Silar P."/>
            <person name="Natvig D.O."/>
            <person name="Lalanne C."/>
            <person name="Gautier V."/>
            <person name="Ament-Velasquez S.L."/>
            <person name="Kruys A."/>
            <person name="Hutchinson M.I."/>
            <person name="Powell A.J."/>
            <person name="Barry K."/>
            <person name="Miller A.N."/>
            <person name="Grigoriev I.V."/>
            <person name="Debuchy R."/>
            <person name="Gladieux P."/>
            <person name="Hiltunen Thoren M."/>
            <person name="Johannesson H."/>
        </authorList>
    </citation>
    <scope>NUCLEOTIDE SEQUENCE</scope>
    <source>
        <strain evidence="1">CBS 538.74</strain>
    </source>
</reference>
<reference evidence="1" key="2">
    <citation type="submission" date="2023-05" db="EMBL/GenBank/DDBJ databases">
        <authorList>
            <consortium name="Lawrence Berkeley National Laboratory"/>
            <person name="Steindorff A."/>
            <person name="Hensen N."/>
            <person name="Bonometti L."/>
            <person name="Westerberg I."/>
            <person name="Brannstrom I.O."/>
            <person name="Guillou S."/>
            <person name="Cros-Aarteil S."/>
            <person name="Calhoun S."/>
            <person name="Haridas S."/>
            <person name="Kuo A."/>
            <person name="Mondo S."/>
            <person name="Pangilinan J."/>
            <person name="Riley R."/>
            <person name="Labutti K."/>
            <person name="Andreopoulos B."/>
            <person name="Lipzen A."/>
            <person name="Chen C."/>
            <person name="Yanf M."/>
            <person name="Daum C."/>
            <person name="Ng V."/>
            <person name="Clum A."/>
            <person name="Ohm R."/>
            <person name="Martin F."/>
            <person name="Silar P."/>
            <person name="Natvig D."/>
            <person name="Lalanne C."/>
            <person name="Gautier V."/>
            <person name="Ament-Velasquez S.L."/>
            <person name="Kruys A."/>
            <person name="Hutchinson M.I."/>
            <person name="Powell A.J."/>
            <person name="Barry K."/>
            <person name="Miller A.N."/>
            <person name="Grigoriev I.V."/>
            <person name="Debuchy R."/>
            <person name="Gladieux P."/>
            <person name="Thoren M.H."/>
            <person name="Johannesson H."/>
        </authorList>
    </citation>
    <scope>NUCLEOTIDE SEQUENCE</scope>
    <source>
        <strain evidence="1">CBS 538.74</strain>
    </source>
</reference>
<protein>
    <submittedName>
        <fullName evidence="1">Uncharacterized protein</fullName>
    </submittedName>
</protein>
<accession>A0AAN6VD40</accession>
<name>A0AAN6VD40_9PEZI</name>
<dbReference type="Proteomes" id="UP001302745">
    <property type="component" value="Unassembled WGS sequence"/>
</dbReference>
<evidence type="ECO:0000313" key="1">
    <source>
        <dbReference type="EMBL" id="KAK4149237.1"/>
    </source>
</evidence>
<comment type="caution">
    <text evidence="1">The sequence shown here is derived from an EMBL/GenBank/DDBJ whole genome shotgun (WGS) entry which is preliminary data.</text>
</comment>
<organism evidence="1 2">
    <name type="scientific">Chaetomidium leptoderma</name>
    <dbReference type="NCBI Taxonomy" id="669021"/>
    <lineage>
        <taxon>Eukaryota</taxon>
        <taxon>Fungi</taxon>
        <taxon>Dikarya</taxon>
        <taxon>Ascomycota</taxon>
        <taxon>Pezizomycotina</taxon>
        <taxon>Sordariomycetes</taxon>
        <taxon>Sordariomycetidae</taxon>
        <taxon>Sordariales</taxon>
        <taxon>Chaetomiaceae</taxon>
        <taxon>Chaetomidium</taxon>
    </lineage>
</organism>
<proteinExistence type="predicted"/>
<dbReference type="EMBL" id="MU857183">
    <property type="protein sequence ID" value="KAK4149237.1"/>
    <property type="molecule type" value="Genomic_DNA"/>
</dbReference>
<sequence length="113" mass="12256">YIGADLLANQSQSASELSERLSGHALALARIGGVIHRRHWTIRQLVEVYDRAPEFGQNGIGPVWQLSFQNLSPHGSSLLSVISFCSADKIPEGLLEPKNSKSLAIEPPSSYSS</sequence>
<keyword evidence="2" id="KW-1185">Reference proteome</keyword>
<gene>
    <name evidence="1" type="ORF">C8A00DRAFT_19040</name>
</gene>
<dbReference type="AlphaFoldDB" id="A0AAN6VD40"/>
<feature type="non-terminal residue" evidence="1">
    <location>
        <position position="1"/>
    </location>
</feature>
<evidence type="ECO:0000313" key="2">
    <source>
        <dbReference type="Proteomes" id="UP001302745"/>
    </source>
</evidence>